<proteinExistence type="predicted"/>
<keyword evidence="1" id="KW-0175">Coiled coil</keyword>
<accession>A0A502KZE4</accession>
<dbReference type="OrthoDB" id="6225823at2"/>
<keyword evidence="3" id="KW-1185">Reference proteome</keyword>
<dbReference type="RefSeq" id="WP_140602933.1">
    <property type="nucleotide sequence ID" value="NZ_SAWY01000019.1"/>
</dbReference>
<dbReference type="AlphaFoldDB" id="A0A502KZE4"/>
<protein>
    <submittedName>
        <fullName evidence="2">Uncharacterized protein</fullName>
    </submittedName>
</protein>
<feature type="coiled-coil region" evidence="1">
    <location>
        <begin position="234"/>
        <end position="261"/>
    </location>
</feature>
<evidence type="ECO:0000313" key="2">
    <source>
        <dbReference type="EMBL" id="TPH15535.1"/>
    </source>
</evidence>
<evidence type="ECO:0000256" key="1">
    <source>
        <dbReference type="SAM" id="Coils"/>
    </source>
</evidence>
<organism evidence="2 3">
    <name type="scientific">Litorilituus lipolyticus</name>
    <dbReference type="NCBI Taxonomy" id="2491017"/>
    <lineage>
        <taxon>Bacteria</taxon>
        <taxon>Pseudomonadati</taxon>
        <taxon>Pseudomonadota</taxon>
        <taxon>Gammaproteobacteria</taxon>
        <taxon>Alteromonadales</taxon>
        <taxon>Colwelliaceae</taxon>
        <taxon>Litorilituus</taxon>
    </lineage>
</organism>
<evidence type="ECO:0000313" key="3">
    <source>
        <dbReference type="Proteomes" id="UP000315303"/>
    </source>
</evidence>
<dbReference type="Proteomes" id="UP000315303">
    <property type="component" value="Unassembled WGS sequence"/>
</dbReference>
<reference evidence="2 3" key="1">
    <citation type="submission" date="2019-01" db="EMBL/GenBank/DDBJ databases">
        <title>Litorilituus lipolytica sp. nov., isolated from intertidal sand of the Yellow Sea in China.</title>
        <authorList>
            <person name="Liu A."/>
        </authorList>
    </citation>
    <scope>NUCLEOTIDE SEQUENCE [LARGE SCALE GENOMIC DNA]</scope>
    <source>
        <strain evidence="2 3">RZ04</strain>
    </source>
</reference>
<gene>
    <name evidence="2" type="ORF">EPA86_08095</name>
</gene>
<dbReference type="EMBL" id="SAWY01000019">
    <property type="protein sequence ID" value="TPH15535.1"/>
    <property type="molecule type" value="Genomic_DNA"/>
</dbReference>
<name>A0A502KZE4_9GAMM</name>
<comment type="caution">
    <text evidence="2">The sequence shown here is derived from an EMBL/GenBank/DDBJ whole genome shotgun (WGS) entry which is preliminary data.</text>
</comment>
<sequence length="377" mass="42999">MGVFTSHKKWRIFSLAIVLGLLGCTSAEHEAALVDYEKALAAKNIEKIVVALTQLNEISPTEYGKAFERANKASKAYNKAIALQLSGEDYQAYLSSHRAYRAWPAQDSKAMLVMTGKKVEWLLAVEKNLKKSYDLLPRNISILLDKYQNKSVTDWDLITINQYLEQLGKSSRALTKALKLIDEKESSHLILDENGWYQGINEQQKRVKGLSEHLINIAQYHSADELWKLNSHLVDKSKALLSQVESNLAQAEMKVRFQKAKEQYLPFTTLIENLSFASALGNGNRHAKWYVNWSNVELQVFTLNEPIEQHIQQNTSTVKLIESYRQLSMLVKPNIDEKLVNQQQFMAVYPSISSLLIKLNQDKTLISYGLSTSQYNR</sequence>